<name>A0A2T4DPE9_9BACT</name>
<dbReference type="InterPro" id="IPR036412">
    <property type="entry name" value="HAD-like_sf"/>
</dbReference>
<dbReference type="PANTHER" id="PTHR31284:SF10">
    <property type="entry name" value="ACID PHOSPHATASE-LIKE PROTEIN"/>
    <property type="match status" value="1"/>
</dbReference>
<dbReference type="SUPFAM" id="SSF56784">
    <property type="entry name" value="HAD-like"/>
    <property type="match status" value="1"/>
</dbReference>
<dbReference type="SFLD" id="SFLDS00003">
    <property type="entry name" value="Haloacid_Dehalogenase"/>
    <property type="match status" value="1"/>
</dbReference>
<feature type="chain" id="PRO_5015774921" evidence="2">
    <location>
        <begin position="24"/>
        <end position="272"/>
    </location>
</feature>
<dbReference type="PIRSF" id="PIRSF019271">
    <property type="entry name" value="Acid_Ptase_C"/>
    <property type="match status" value="1"/>
</dbReference>
<reference evidence="3 4" key="1">
    <citation type="submission" date="2018-03" db="EMBL/GenBank/DDBJ databases">
        <title>Cross-interface Injection: A General Nanoliter Liquid Handling Method Applied to Single Cells Genome Amplification Automated Nanoliter Liquid Handling Applied to Single Cell Multiple Displacement Amplification.</title>
        <authorList>
            <person name="Yun J."/>
            <person name="Xu P."/>
            <person name="Xu J."/>
            <person name="Dai X."/>
            <person name="Wang Y."/>
            <person name="Zheng X."/>
            <person name="Cao C."/>
            <person name="Yi Q."/>
            <person name="Zhu Y."/>
            <person name="Wang L."/>
            <person name="Dong Z."/>
            <person name="Huang Y."/>
            <person name="Huang L."/>
            <person name="Du W."/>
        </authorList>
    </citation>
    <scope>NUCLEOTIDE SEQUENCE [LARGE SCALE GENOMIC DNA]</scope>
    <source>
        <strain evidence="3 4">Z-D1-2</strain>
    </source>
</reference>
<dbReference type="PANTHER" id="PTHR31284">
    <property type="entry name" value="ACID PHOSPHATASE-LIKE PROTEIN"/>
    <property type="match status" value="1"/>
</dbReference>
<proteinExistence type="predicted"/>
<keyword evidence="3" id="KW-0449">Lipoprotein</keyword>
<dbReference type="SFLD" id="SFLDG01125">
    <property type="entry name" value="C1.1:_Acid_Phosphatase_Like"/>
    <property type="match status" value="1"/>
</dbReference>
<sequence>MPLLKKNILLPFTFIILFSCQTAKVTSTKNAEPLLSEQLGNATLWFQKSAEMQAAYLQAYGFGKMLLAQKMDTLSVGSKKPAVVLDLDETVLDNSPYEARLFLNGETYASETWNEWCREAEAKTLPGAADFLHYAKELGVEIFYISNRKNLVFESTLENLKALNLPDADPAHLMLKTAESDKTERRNRVKEEHEILLYVGDNLTDYSEEYAKRGNDLGKDLVGQNKKELLYNFIMLPNPMYGEWESALYNNNFGISDEEKIRLRKAALETAK</sequence>
<keyword evidence="1 2" id="KW-0732">Signal</keyword>
<dbReference type="InterPro" id="IPR005519">
    <property type="entry name" value="Acid_phosphat_B-like"/>
</dbReference>
<evidence type="ECO:0000313" key="4">
    <source>
        <dbReference type="Proteomes" id="UP000240608"/>
    </source>
</evidence>
<evidence type="ECO:0000256" key="2">
    <source>
        <dbReference type="SAM" id="SignalP"/>
    </source>
</evidence>
<evidence type="ECO:0000256" key="1">
    <source>
        <dbReference type="ARBA" id="ARBA00022729"/>
    </source>
</evidence>
<dbReference type="AlphaFoldDB" id="A0A2T4DPE9"/>
<dbReference type="InterPro" id="IPR023214">
    <property type="entry name" value="HAD_sf"/>
</dbReference>
<dbReference type="Pfam" id="PF03767">
    <property type="entry name" value="Acid_phosphat_B"/>
    <property type="match status" value="1"/>
</dbReference>
<gene>
    <name evidence="3" type="ORF">C9994_10650</name>
</gene>
<dbReference type="EMBL" id="PYVU01000094">
    <property type="protein sequence ID" value="PTB95677.1"/>
    <property type="molecule type" value="Genomic_DNA"/>
</dbReference>
<dbReference type="PROSITE" id="PS51257">
    <property type="entry name" value="PROKAR_LIPOPROTEIN"/>
    <property type="match status" value="1"/>
</dbReference>
<feature type="signal peptide" evidence="2">
    <location>
        <begin position="1"/>
        <end position="23"/>
    </location>
</feature>
<dbReference type="InterPro" id="IPR006423">
    <property type="entry name" value="Lipo_e_P4"/>
</dbReference>
<protein>
    <submittedName>
        <fullName evidence="3">5'-nucleotidase, lipoprotein e(P4) family</fullName>
    </submittedName>
</protein>
<dbReference type="CDD" id="cd07534">
    <property type="entry name" value="HAD_CAP"/>
    <property type="match status" value="1"/>
</dbReference>
<evidence type="ECO:0000313" key="3">
    <source>
        <dbReference type="EMBL" id="PTB95677.1"/>
    </source>
</evidence>
<accession>A0A2T4DPE9</accession>
<dbReference type="Proteomes" id="UP000240608">
    <property type="component" value="Unassembled WGS sequence"/>
</dbReference>
<dbReference type="NCBIfam" id="TIGR01533">
    <property type="entry name" value="lipo_e_P4"/>
    <property type="match status" value="1"/>
</dbReference>
<comment type="caution">
    <text evidence="3">The sequence shown here is derived from an EMBL/GenBank/DDBJ whole genome shotgun (WGS) entry which is preliminary data.</text>
</comment>
<dbReference type="Gene3D" id="3.40.50.1000">
    <property type="entry name" value="HAD superfamily/HAD-like"/>
    <property type="match status" value="1"/>
</dbReference>
<organism evidence="3 4">
    <name type="scientific">Marivirga lumbricoides</name>
    <dbReference type="NCBI Taxonomy" id="1046115"/>
    <lineage>
        <taxon>Bacteria</taxon>
        <taxon>Pseudomonadati</taxon>
        <taxon>Bacteroidota</taxon>
        <taxon>Cytophagia</taxon>
        <taxon>Cytophagales</taxon>
        <taxon>Marivirgaceae</taxon>
        <taxon>Marivirga</taxon>
    </lineage>
</organism>
<dbReference type="GO" id="GO:0009279">
    <property type="term" value="C:cell outer membrane"/>
    <property type="evidence" value="ECO:0007669"/>
    <property type="project" value="InterPro"/>
</dbReference>